<dbReference type="PANTHER" id="PTHR13806">
    <property type="entry name" value="FLOTILLIN-RELATED"/>
    <property type="match status" value="1"/>
</dbReference>
<sequence length="675" mass="75194">MNAESDLVFWISLAVGIFVLIMGTILMLARLYKKVEQGRAMIINKMGNEPTVTFTGGVVLPVFHKMEIMDISLKTIEVDRSGSDGLICNDNIRADIKVGFFVKVNKNRDDVMKVAQAIGCERASNIATLEDLFSAKFSEALKTVGKSLEFEELYAKRDKFRDMIIDNIGTDLNGYVLEDVAIDYLEQTPLEKLDPNNILDSQGIRKITQLTAEQHIQTNVFERDEEMKIKRKDVETREAILELERQQADAEAKQKREVETVIARETAETERVQHEEKLKSEQARVQSEQEIEVQEQNKQREVEVAENNRLRAVAIEEERVVRARELEQIDREKEASLQRIANEKLLEHEKREIADVIRSRVEVDITVAQKEEEINDVRVVSEAERLKKSRVIAAEAEAEEALVKDIKSAEAAEKSSEYLAKEKATIAAADLDVAEKLALSQRKEAEGKEALEAASGLAQAKVMEAQAIAKEQEGMVEVRVQEAMADALEKTGTAEAEVLAKKAGAEAEGMTKKFAAMSTMSEEQRSHEEFRMRLEKHHEQNMESITTNVEISKQQALVLSEALKEANIDIVGGDTSYLDSFVKSLSVGKSIDGTIGKSHTLQTAFKDHFNGDASFVEDAKELVAGFGAASGNAKDTAMTALIAKFLKEGGDNPQIMEMVANALTNKNINKNKTSS</sequence>
<dbReference type="SUPFAM" id="SSF117892">
    <property type="entry name" value="Band 7/SPFH domain"/>
    <property type="match status" value="1"/>
</dbReference>
<evidence type="ECO:0000313" key="5">
    <source>
        <dbReference type="Proteomes" id="UP001521137"/>
    </source>
</evidence>
<gene>
    <name evidence="4" type="ORF">L0668_03240</name>
</gene>
<proteinExistence type="predicted"/>
<evidence type="ECO:0000256" key="1">
    <source>
        <dbReference type="ARBA" id="ARBA00004308"/>
    </source>
</evidence>
<dbReference type="CDD" id="cd03399">
    <property type="entry name" value="SPFH_flotillin"/>
    <property type="match status" value="1"/>
</dbReference>
<feature type="transmembrane region" description="Helical" evidence="3">
    <location>
        <begin position="7"/>
        <end position="32"/>
    </location>
</feature>
<reference evidence="4 5" key="1">
    <citation type="submission" date="2022-01" db="EMBL/GenBank/DDBJ databases">
        <title>Paraglaciecola sp. G1-23.</title>
        <authorList>
            <person name="Jin M.S."/>
            <person name="Han D.M."/>
            <person name="Kim H.M."/>
            <person name="Jeon C.O."/>
        </authorList>
    </citation>
    <scope>NUCLEOTIDE SEQUENCE [LARGE SCALE GENOMIC DNA]</scope>
    <source>
        <strain evidence="4 5">G1-23</strain>
    </source>
</reference>
<keyword evidence="2" id="KW-0175">Coiled coil</keyword>
<dbReference type="InterPro" id="IPR036013">
    <property type="entry name" value="Band_7/SPFH_dom_sf"/>
</dbReference>
<evidence type="ECO:0008006" key="6">
    <source>
        <dbReference type="Google" id="ProtNLM"/>
    </source>
</evidence>
<dbReference type="EMBL" id="JAKGAS010000001">
    <property type="protein sequence ID" value="MCF2947106.1"/>
    <property type="molecule type" value="Genomic_DNA"/>
</dbReference>
<dbReference type="PANTHER" id="PTHR13806:SF31">
    <property type="entry name" value="FLOTILLIN-LIKE PROTEIN 1-RELATED"/>
    <property type="match status" value="1"/>
</dbReference>
<evidence type="ECO:0000256" key="3">
    <source>
        <dbReference type="SAM" id="Phobius"/>
    </source>
</evidence>
<keyword evidence="3" id="KW-0812">Transmembrane</keyword>
<keyword evidence="3" id="KW-0472">Membrane</keyword>
<accession>A0ABS9D2J7</accession>
<keyword evidence="5" id="KW-1185">Reference proteome</keyword>
<feature type="coiled-coil region" evidence="2">
    <location>
        <begin position="231"/>
        <end position="308"/>
    </location>
</feature>
<protein>
    <recommendedName>
        <fullName evidence="6">Inner membrane protein YqiK</fullName>
    </recommendedName>
</protein>
<dbReference type="RefSeq" id="WP_235310618.1">
    <property type="nucleotide sequence ID" value="NZ_JAKGAS010000001.1"/>
</dbReference>
<keyword evidence="3" id="KW-1133">Transmembrane helix</keyword>
<organism evidence="4 5">
    <name type="scientific">Paraglaciecola algarum</name>
    <dbReference type="NCBI Taxonomy" id="3050085"/>
    <lineage>
        <taxon>Bacteria</taxon>
        <taxon>Pseudomonadati</taxon>
        <taxon>Pseudomonadota</taxon>
        <taxon>Gammaproteobacteria</taxon>
        <taxon>Alteromonadales</taxon>
        <taxon>Alteromonadaceae</taxon>
        <taxon>Paraglaciecola</taxon>
    </lineage>
</organism>
<name>A0ABS9D2J7_9ALTE</name>
<comment type="caution">
    <text evidence="4">The sequence shown here is derived from an EMBL/GenBank/DDBJ whole genome shotgun (WGS) entry which is preliminary data.</text>
</comment>
<evidence type="ECO:0000256" key="2">
    <source>
        <dbReference type="SAM" id="Coils"/>
    </source>
</evidence>
<dbReference type="Proteomes" id="UP001521137">
    <property type="component" value="Unassembled WGS sequence"/>
</dbReference>
<dbReference type="Gene3D" id="3.30.479.30">
    <property type="entry name" value="Band 7 domain"/>
    <property type="match status" value="1"/>
</dbReference>
<comment type="subcellular location">
    <subcellularLocation>
        <location evidence="1">Endomembrane system</location>
    </subcellularLocation>
</comment>
<evidence type="ECO:0000313" key="4">
    <source>
        <dbReference type="EMBL" id="MCF2947106.1"/>
    </source>
</evidence>
<dbReference type="InterPro" id="IPR027705">
    <property type="entry name" value="Flotillin_fam"/>
</dbReference>